<dbReference type="EMBL" id="FO203436">
    <property type="protein sequence ID" value="CCI55291.1"/>
    <property type="molecule type" value="Genomic_DNA"/>
</dbReference>
<dbReference type="PANTHER" id="PTHR46033">
    <property type="entry name" value="PROTEIN MAIN-LIKE 2"/>
    <property type="match status" value="1"/>
</dbReference>
<sequence length="214" mass="24236">MASPLNRVPPHLLGPSRCRPISSGSRLGCSPAIPVVFSHIHLPGLRAADLLPLESMVQVTWEDDQDRMGGGRTSRCFPYDRCLLTTLVNRWRPDTHTFHLPCGEIAPTLQDVIFLTELPCVGFPLATHDVPTTWRTEFLARFQGVLPPNTGYREFSNTHRLSLKWIYQFYLERMAEDALEYTIGRPQLDLRAYIVTMYTGDDVGTSKSDSFQVK</sequence>
<proteinExistence type="predicted"/>
<dbReference type="InterPro" id="IPR044824">
    <property type="entry name" value="MAIN-like"/>
</dbReference>
<accession>L0P1J5</accession>
<organism evidence="2">
    <name type="scientific">Phyllostachys edulis</name>
    <name type="common">Tortoise shell bamboo</name>
    <name type="synonym">Bambusa edulis</name>
    <dbReference type="NCBI Taxonomy" id="38705"/>
    <lineage>
        <taxon>Eukaryota</taxon>
        <taxon>Viridiplantae</taxon>
        <taxon>Streptophyta</taxon>
        <taxon>Embryophyta</taxon>
        <taxon>Tracheophyta</taxon>
        <taxon>Spermatophyta</taxon>
        <taxon>Magnoliopsida</taxon>
        <taxon>Liliopsida</taxon>
        <taxon>Poales</taxon>
        <taxon>Poaceae</taxon>
        <taxon>BOP clade</taxon>
        <taxon>Bambusoideae</taxon>
        <taxon>Arundinarodae</taxon>
        <taxon>Arundinarieae</taxon>
        <taxon>Arundinariinae</taxon>
        <taxon>Phyllostachys</taxon>
    </lineage>
</organism>
<reference evidence="2" key="1">
    <citation type="submission" date="2012-05" db="EMBL/GenBank/DDBJ databases">
        <authorList>
            <person name="Han B."/>
            <person name="Lu Y."/>
            <person name="Feng Q."/>
            <person name="Zhao Q."/>
            <person name="Lu T.T."/>
            <person name="Li Y."/>
            <person name="Liu K.Y."/>
            <person name="Huang X.H."/>
            <person name="Fan D.L."/>
            <person name="Weng Q.J."/>
            <person name="Zhang L."/>
            <person name="Lu Y.Q."/>
            <person name="Guo Y.L."/>
            <person name="Li W.J."/>
            <person name="Zhou C.C."/>
            <person name="Lu H.Y."/>
            <person name="Huang T."/>
            <person name="Zhu C.R."/>
            <person name="Zhao Y."/>
            <person name="Hu T."/>
            <person name="Yao N."/>
        </authorList>
    </citation>
    <scope>NUCLEOTIDE SEQUENCE</scope>
</reference>
<protein>
    <submittedName>
        <fullName evidence="2">PH01B001G05.14 protein</fullName>
    </submittedName>
</protein>
<dbReference type="AlphaFoldDB" id="L0P1J5"/>
<dbReference type="GO" id="GO:0010073">
    <property type="term" value="P:meristem maintenance"/>
    <property type="evidence" value="ECO:0007669"/>
    <property type="project" value="InterPro"/>
</dbReference>
<dbReference type="Pfam" id="PF10536">
    <property type="entry name" value="PMD"/>
    <property type="match status" value="1"/>
</dbReference>
<gene>
    <name evidence="2" type="primary">PH01B001G05.14</name>
</gene>
<name>L0P1J5_PHYED</name>
<evidence type="ECO:0000259" key="1">
    <source>
        <dbReference type="Pfam" id="PF10536"/>
    </source>
</evidence>
<dbReference type="InterPro" id="IPR019557">
    <property type="entry name" value="AminoTfrase-like_pln_mobile"/>
</dbReference>
<feature type="domain" description="Aminotransferase-like plant mobile" evidence="1">
    <location>
        <begin position="79"/>
        <end position="197"/>
    </location>
</feature>
<dbReference type="PANTHER" id="PTHR46033:SF78">
    <property type="entry name" value="OS06G0232700 PROTEIN"/>
    <property type="match status" value="1"/>
</dbReference>
<evidence type="ECO:0000313" key="2">
    <source>
        <dbReference type="EMBL" id="CCI55291.1"/>
    </source>
</evidence>